<evidence type="ECO:0000313" key="2">
    <source>
        <dbReference type="EMBL" id="MBC8362460.1"/>
    </source>
</evidence>
<dbReference type="Gene3D" id="3.30.70.20">
    <property type="match status" value="1"/>
</dbReference>
<reference evidence="2 3" key="1">
    <citation type="submission" date="2020-08" db="EMBL/GenBank/DDBJ databases">
        <title>Bridging the membrane lipid divide: bacteria of the FCB group superphylum have the potential to synthesize archaeal ether lipids.</title>
        <authorList>
            <person name="Villanueva L."/>
            <person name="Von Meijenfeldt F.A.B."/>
            <person name="Westbye A.B."/>
            <person name="Yadav S."/>
            <person name="Hopmans E.C."/>
            <person name="Dutilh B.E."/>
            <person name="Sinninghe Damste J.S."/>
        </authorList>
    </citation>
    <scope>NUCLEOTIDE SEQUENCE [LARGE SCALE GENOMIC DNA]</scope>
    <source>
        <strain evidence="2">NIOZ-UU30</strain>
    </source>
</reference>
<name>A0A8J6NNT4_9BACT</name>
<accession>A0A8J6NNT4</accession>
<dbReference type="AlphaFoldDB" id="A0A8J6NNT4"/>
<dbReference type="PANTHER" id="PTHR42895">
    <property type="entry name" value="IRON-SULFUR CLUSTER-BINDING PROTEIN-RELATED"/>
    <property type="match status" value="1"/>
</dbReference>
<dbReference type="InterPro" id="IPR017896">
    <property type="entry name" value="4Fe4S_Fe-S-bd"/>
</dbReference>
<organism evidence="2 3">
    <name type="scientific">Candidatus Desulfatibia profunda</name>
    <dbReference type="NCBI Taxonomy" id="2841695"/>
    <lineage>
        <taxon>Bacteria</taxon>
        <taxon>Pseudomonadati</taxon>
        <taxon>Thermodesulfobacteriota</taxon>
        <taxon>Desulfobacteria</taxon>
        <taxon>Desulfobacterales</taxon>
        <taxon>Desulfobacterales incertae sedis</taxon>
        <taxon>Candidatus Desulfatibia</taxon>
    </lineage>
</organism>
<dbReference type="SUPFAM" id="SSF54862">
    <property type="entry name" value="4Fe-4S ferredoxins"/>
    <property type="match status" value="1"/>
</dbReference>
<dbReference type="EMBL" id="JACNJH010000194">
    <property type="protein sequence ID" value="MBC8362460.1"/>
    <property type="molecule type" value="Genomic_DNA"/>
</dbReference>
<protein>
    <submittedName>
        <fullName evidence="2">4Fe-4S binding protein</fullName>
    </submittedName>
</protein>
<dbReference type="Proteomes" id="UP000603434">
    <property type="component" value="Unassembled WGS sequence"/>
</dbReference>
<dbReference type="PANTHER" id="PTHR42895:SF1">
    <property type="entry name" value="IRON-SULFUR CLUSTER PROTEIN"/>
    <property type="match status" value="1"/>
</dbReference>
<comment type="caution">
    <text evidence="2">The sequence shown here is derived from an EMBL/GenBank/DDBJ whole genome shotgun (WGS) entry which is preliminary data.</text>
</comment>
<feature type="domain" description="4Fe-4S ferredoxin-type" evidence="1">
    <location>
        <begin position="6"/>
        <end position="35"/>
    </location>
</feature>
<dbReference type="Pfam" id="PF12837">
    <property type="entry name" value="Fer4_6"/>
    <property type="match status" value="1"/>
</dbReference>
<feature type="domain" description="4Fe-4S ferredoxin-type" evidence="1">
    <location>
        <begin position="36"/>
        <end position="65"/>
    </location>
</feature>
<evidence type="ECO:0000259" key="1">
    <source>
        <dbReference type="PROSITE" id="PS51379"/>
    </source>
</evidence>
<sequence length="249" mass="26705">MKVSRKIIKIDEELCDGCGQCVPSCAEGALEIVDGKARIIADKLCDGLGACLGECPTGALRVVERESDEFDEEAVHQHLTRKEKAEKDAAPACGCPSAGIQTFMPADARRVPVMPAPDAGDSESALSHWPVQISLVPAKAPFLKGADLLVLADCVPVAFPHLHRDFLPGKAVTMGCPKLDDAQEYIKKFADIFKTANIRSITTVVMEVPCCSGLPMIVKKGLEASGKKIPMEEVVISTRGRILERVKVA</sequence>
<evidence type="ECO:0000313" key="3">
    <source>
        <dbReference type="Proteomes" id="UP000603434"/>
    </source>
</evidence>
<gene>
    <name evidence="2" type="ORF">H8E23_13805</name>
</gene>
<proteinExistence type="predicted"/>
<dbReference type="PROSITE" id="PS51379">
    <property type="entry name" value="4FE4S_FER_2"/>
    <property type="match status" value="2"/>
</dbReference>
<dbReference type="InterPro" id="IPR052911">
    <property type="entry name" value="Corrinoid_activation_enz"/>
</dbReference>